<proteinExistence type="predicted"/>
<organism evidence="1 2">
    <name type="scientific">Actinokineospora diospyrosa</name>
    <dbReference type="NCBI Taxonomy" id="103728"/>
    <lineage>
        <taxon>Bacteria</taxon>
        <taxon>Bacillati</taxon>
        <taxon>Actinomycetota</taxon>
        <taxon>Actinomycetes</taxon>
        <taxon>Pseudonocardiales</taxon>
        <taxon>Pseudonocardiaceae</taxon>
        <taxon>Actinokineospora</taxon>
    </lineage>
</organism>
<reference evidence="1 2" key="1">
    <citation type="submission" date="2022-06" db="EMBL/GenBank/DDBJ databases">
        <title>Genomic Encyclopedia of Archaeal and Bacterial Type Strains, Phase II (KMG-II): from individual species to whole genera.</title>
        <authorList>
            <person name="Goeker M."/>
        </authorList>
    </citation>
    <scope>NUCLEOTIDE SEQUENCE [LARGE SCALE GENOMIC DNA]</scope>
    <source>
        <strain evidence="1 2">DSM 44255</strain>
    </source>
</reference>
<dbReference type="EMBL" id="JAMTCO010000004">
    <property type="protein sequence ID" value="MCP2269280.1"/>
    <property type="molecule type" value="Genomic_DNA"/>
</dbReference>
<gene>
    <name evidence="1" type="ORF">LV75_001768</name>
</gene>
<accession>A0ABT1I9G5</accession>
<keyword evidence="2" id="KW-1185">Reference proteome</keyword>
<evidence type="ECO:0000313" key="1">
    <source>
        <dbReference type="EMBL" id="MCP2269280.1"/>
    </source>
</evidence>
<name>A0ABT1I9G5_9PSEU</name>
<sequence length="570" mass="63437">MIHLPRGSERTASRGVARYPVDDRSARGDTVAVEFEIEKDTVRRFVVRARRVAAHSLVRDWERLIELAQDRVTMRLSLTGVARTSMRLPEDEEVFESLVARLRPFLLKDERVHHARLFKAIKRMVVQGGTGFDEDRQGRFDELRAGWQQLAGDTPRLQTYSVQGFDEQGQPLTPVVADAVLAAGWLYADLVHAQPRPGLEEAARFSLAERYTAAVRLFSKLAMLTAHTLAFINQLRDDQLIEIGRAAWDTPVEIDSAELTQEGVVFVAPAGTEGPAWIPGSLEVAQGWRSLTTTEAIRMDTANQVEVVLSGDDGERVAAYEAAVLRRDTTDTELRWRVLVNDAVEFTFALDITAEVTTPRLLHWDLHQDTNRQLLVSSQFLLEMYSAAEVGFDVHGHRFIAFTATAPAERLAHLRALSNLAQDLVLLENRLGQALHVCDAGFNQCDQVVVRIIRLLHEGRIVPFGYGPMRVAVDSPEAPAILGQRATEFGLGSCRIPVPAFFIGHPQAVVHDLSIGEHQGPGRMIEYGPPAGERLIAWSPDCGAPKPELDELSVDTDWGLPDIDQHSFPW</sequence>
<evidence type="ECO:0000313" key="2">
    <source>
        <dbReference type="Proteomes" id="UP001205185"/>
    </source>
</evidence>
<protein>
    <submittedName>
        <fullName evidence="1">Uncharacterized protein</fullName>
    </submittedName>
</protein>
<comment type="caution">
    <text evidence="1">The sequence shown here is derived from an EMBL/GenBank/DDBJ whole genome shotgun (WGS) entry which is preliminary data.</text>
</comment>
<dbReference type="Proteomes" id="UP001205185">
    <property type="component" value="Unassembled WGS sequence"/>
</dbReference>